<reference evidence="2" key="1">
    <citation type="submission" date="2022-07" db="EMBL/GenBank/DDBJ databases">
        <authorList>
            <person name="Macas J."/>
            <person name="Novak P."/>
            <person name="Neumann P."/>
        </authorList>
    </citation>
    <scope>NUCLEOTIDE SEQUENCE</scope>
</reference>
<feature type="non-terminal residue" evidence="2">
    <location>
        <position position="102"/>
    </location>
</feature>
<dbReference type="AlphaFoldDB" id="A0A9P1E3N4"/>
<comment type="caution">
    <text evidence="2">The sequence shown here is derived from an EMBL/GenBank/DDBJ whole genome shotgun (WGS) entry which is preliminary data.</text>
</comment>
<gene>
    <name evidence="2" type="ORF">CEURO_LOCUS5739</name>
</gene>
<dbReference type="EMBL" id="CAMAPE010000010">
    <property type="protein sequence ID" value="CAH9076197.1"/>
    <property type="molecule type" value="Genomic_DNA"/>
</dbReference>
<proteinExistence type="predicted"/>
<keyword evidence="3" id="KW-1185">Reference proteome</keyword>
<accession>A0A9P1E3N4</accession>
<sequence>MTWEALWRGQPVRGRGTGLRLELNCQGSKMFSIGLNYTDGTRSRWRPMQLEPLQKSHTTLVVLRLACCRDGFGSGHPARDPARPGTVRARDRPGRAVRDRVW</sequence>
<feature type="region of interest" description="Disordered" evidence="1">
    <location>
        <begin position="73"/>
        <end position="102"/>
    </location>
</feature>
<organism evidence="2 3">
    <name type="scientific">Cuscuta europaea</name>
    <name type="common">European dodder</name>
    <dbReference type="NCBI Taxonomy" id="41803"/>
    <lineage>
        <taxon>Eukaryota</taxon>
        <taxon>Viridiplantae</taxon>
        <taxon>Streptophyta</taxon>
        <taxon>Embryophyta</taxon>
        <taxon>Tracheophyta</taxon>
        <taxon>Spermatophyta</taxon>
        <taxon>Magnoliopsida</taxon>
        <taxon>eudicotyledons</taxon>
        <taxon>Gunneridae</taxon>
        <taxon>Pentapetalae</taxon>
        <taxon>asterids</taxon>
        <taxon>lamiids</taxon>
        <taxon>Solanales</taxon>
        <taxon>Convolvulaceae</taxon>
        <taxon>Cuscuteae</taxon>
        <taxon>Cuscuta</taxon>
        <taxon>Cuscuta subgen. Cuscuta</taxon>
    </lineage>
</organism>
<dbReference type="Proteomes" id="UP001152484">
    <property type="component" value="Unassembled WGS sequence"/>
</dbReference>
<feature type="compositionally biased region" description="Basic and acidic residues" evidence="1">
    <location>
        <begin position="77"/>
        <end position="102"/>
    </location>
</feature>
<evidence type="ECO:0000313" key="3">
    <source>
        <dbReference type="Proteomes" id="UP001152484"/>
    </source>
</evidence>
<evidence type="ECO:0000313" key="2">
    <source>
        <dbReference type="EMBL" id="CAH9076197.1"/>
    </source>
</evidence>
<evidence type="ECO:0000256" key="1">
    <source>
        <dbReference type="SAM" id="MobiDB-lite"/>
    </source>
</evidence>
<protein>
    <submittedName>
        <fullName evidence="2">Uncharacterized protein</fullName>
    </submittedName>
</protein>
<name>A0A9P1E3N4_CUSEU</name>